<keyword evidence="13" id="KW-0325">Glycoprotein</keyword>
<reference evidence="22" key="1">
    <citation type="submission" date="2021-01" db="UniProtKB">
        <authorList>
            <consortium name="EnsemblPlants"/>
        </authorList>
    </citation>
    <scope>IDENTIFICATION</scope>
</reference>
<dbReference type="InterPro" id="IPR001245">
    <property type="entry name" value="Ser-Thr/Tyr_kinase_cat_dom"/>
</dbReference>
<organism evidence="22 23">
    <name type="scientific">Kalanchoe fedtschenkoi</name>
    <name type="common">Lavender scallops</name>
    <name type="synonym">South American air plant</name>
    <dbReference type="NCBI Taxonomy" id="63787"/>
    <lineage>
        <taxon>Eukaryota</taxon>
        <taxon>Viridiplantae</taxon>
        <taxon>Streptophyta</taxon>
        <taxon>Embryophyta</taxon>
        <taxon>Tracheophyta</taxon>
        <taxon>Spermatophyta</taxon>
        <taxon>Magnoliopsida</taxon>
        <taxon>eudicotyledons</taxon>
        <taxon>Gunneridae</taxon>
        <taxon>Pentapetalae</taxon>
        <taxon>Saxifragales</taxon>
        <taxon>Crassulaceae</taxon>
        <taxon>Kalanchoe</taxon>
    </lineage>
</organism>
<evidence type="ECO:0000256" key="16">
    <source>
        <dbReference type="ARBA" id="ARBA00048679"/>
    </source>
</evidence>
<comment type="catalytic activity">
    <reaction evidence="16">
        <text>L-seryl-[protein] + ATP = O-phospho-L-seryl-[protein] + ADP + H(+)</text>
        <dbReference type="Rhea" id="RHEA:17989"/>
        <dbReference type="Rhea" id="RHEA-COMP:9863"/>
        <dbReference type="Rhea" id="RHEA-COMP:11604"/>
        <dbReference type="ChEBI" id="CHEBI:15378"/>
        <dbReference type="ChEBI" id="CHEBI:29999"/>
        <dbReference type="ChEBI" id="CHEBI:30616"/>
        <dbReference type="ChEBI" id="CHEBI:83421"/>
        <dbReference type="ChEBI" id="CHEBI:456216"/>
        <dbReference type="EC" id="2.7.11.1"/>
    </reaction>
</comment>
<feature type="region of interest" description="Disordered" evidence="18">
    <location>
        <begin position="808"/>
        <end position="846"/>
    </location>
</feature>
<dbReference type="FunFam" id="2.60.120.430:FF:000007">
    <property type="entry name" value="FERONIA receptor-like kinase"/>
    <property type="match status" value="1"/>
</dbReference>
<dbReference type="InterPro" id="IPR024788">
    <property type="entry name" value="Malectin-like_Carb-bd_dom"/>
</dbReference>
<dbReference type="GO" id="GO:0004674">
    <property type="term" value="F:protein serine/threonine kinase activity"/>
    <property type="evidence" value="ECO:0007669"/>
    <property type="project" value="UniProtKB-KW"/>
</dbReference>
<dbReference type="GO" id="GO:0005886">
    <property type="term" value="C:plasma membrane"/>
    <property type="evidence" value="ECO:0007669"/>
    <property type="project" value="UniProtKB-SubCell"/>
</dbReference>
<evidence type="ECO:0000256" key="10">
    <source>
        <dbReference type="ARBA" id="ARBA00022840"/>
    </source>
</evidence>
<dbReference type="Gramene" id="Kaladp0058s0169.1.v1.1">
    <property type="protein sequence ID" value="Kaladp0058s0169.1.v1.1.CDS.1"/>
    <property type="gene ID" value="Kaladp0058s0169.v1.1"/>
</dbReference>
<evidence type="ECO:0000259" key="21">
    <source>
        <dbReference type="PROSITE" id="PS50011"/>
    </source>
</evidence>
<keyword evidence="4" id="KW-0723">Serine/threonine-protein kinase</keyword>
<evidence type="ECO:0000256" key="11">
    <source>
        <dbReference type="ARBA" id="ARBA00022989"/>
    </source>
</evidence>
<keyword evidence="9" id="KW-0418">Kinase</keyword>
<dbReference type="PROSITE" id="PS50011">
    <property type="entry name" value="PROTEIN_KINASE_DOM"/>
    <property type="match status" value="1"/>
</dbReference>
<evidence type="ECO:0000256" key="18">
    <source>
        <dbReference type="SAM" id="MobiDB-lite"/>
    </source>
</evidence>
<keyword evidence="23" id="KW-1185">Reference proteome</keyword>
<evidence type="ECO:0000313" key="22">
    <source>
        <dbReference type="EnsemblPlants" id="Kaladp0058s0169.1.v1.1.CDS.1"/>
    </source>
</evidence>
<dbReference type="SMART" id="SM00220">
    <property type="entry name" value="S_TKc"/>
    <property type="match status" value="1"/>
</dbReference>
<dbReference type="Gene3D" id="1.10.510.10">
    <property type="entry name" value="Transferase(Phosphotransferase) domain 1"/>
    <property type="match status" value="1"/>
</dbReference>
<evidence type="ECO:0000256" key="15">
    <source>
        <dbReference type="ARBA" id="ARBA00047899"/>
    </source>
</evidence>
<feature type="signal peptide" evidence="20">
    <location>
        <begin position="1"/>
        <end position="21"/>
    </location>
</feature>
<dbReference type="InterPro" id="IPR008271">
    <property type="entry name" value="Ser/Thr_kinase_AS"/>
</dbReference>
<evidence type="ECO:0000256" key="14">
    <source>
        <dbReference type="ARBA" id="ARBA00023279"/>
    </source>
</evidence>
<evidence type="ECO:0000256" key="7">
    <source>
        <dbReference type="ARBA" id="ARBA00022729"/>
    </source>
</evidence>
<dbReference type="Pfam" id="PF12819">
    <property type="entry name" value="Malectin_like"/>
    <property type="match status" value="1"/>
</dbReference>
<evidence type="ECO:0000256" key="17">
    <source>
        <dbReference type="PROSITE-ProRule" id="PRU10141"/>
    </source>
</evidence>
<evidence type="ECO:0000256" key="20">
    <source>
        <dbReference type="SAM" id="SignalP"/>
    </source>
</evidence>
<feature type="chain" id="PRO_5029493428" description="non-specific serine/threonine protein kinase" evidence="20">
    <location>
        <begin position="22"/>
        <end position="846"/>
    </location>
</feature>
<keyword evidence="14" id="KW-0278">Fertilization</keyword>
<dbReference type="PROSITE" id="PS00108">
    <property type="entry name" value="PROTEIN_KINASE_ST"/>
    <property type="match status" value="1"/>
</dbReference>
<keyword evidence="10 17" id="KW-0067">ATP-binding</keyword>
<dbReference type="PROSITE" id="PS00107">
    <property type="entry name" value="PROTEIN_KINASE_ATP"/>
    <property type="match status" value="1"/>
</dbReference>
<protein>
    <recommendedName>
        <fullName evidence="2">non-specific serine/threonine protein kinase</fullName>
        <ecNumber evidence="2">2.7.11.1</ecNumber>
    </recommendedName>
</protein>
<feature type="transmembrane region" description="Helical" evidence="19">
    <location>
        <begin position="429"/>
        <end position="453"/>
    </location>
</feature>
<name>A0A7N0U8T6_KALFE</name>
<evidence type="ECO:0000256" key="19">
    <source>
        <dbReference type="SAM" id="Phobius"/>
    </source>
</evidence>
<dbReference type="SUPFAM" id="SSF56112">
    <property type="entry name" value="Protein kinase-like (PK-like)"/>
    <property type="match status" value="1"/>
</dbReference>
<evidence type="ECO:0000256" key="2">
    <source>
        <dbReference type="ARBA" id="ARBA00012513"/>
    </source>
</evidence>
<dbReference type="GO" id="GO:0005524">
    <property type="term" value="F:ATP binding"/>
    <property type="evidence" value="ECO:0007669"/>
    <property type="project" value="UniProtKB-UniRule"/>
</dbReference>
<dbReference type="InterPro" id="IPR011009">
    <property type="entry name" value="Kinase-like_dom_sf"/>
</dbReference>
<keyword evidence="12 19" id="KW-0472">Membrane</keyword>
<keyword evidence="5" id="KW-0808">Transferase</keyword>
<keyword evidence="3" id="KW-1003">Cell membrane</keyword>
<keyword evidence="7 20" id="KW-0732">Signal</keyword>
<evidence type="ECO:0000256" key="1">
    <source>
        <dbReference type="ARBA" id="ARBA00004251"/>
    </source>
</evidence>
<dbReference type="OMA" id="LWRTWEV"/>
<evidence type="ECO:0000256" key="8">
    <source>
        <dbReference type="ARBA" id="ARBA00022741"/>
    </source>
</evidence>
<keyword evidence="11 19" id="KW-1133">Transmembrane helix</keyword>
<dbReference type="PANTHER" id="PTHR47989">
    <property type="entry name" value="OS01G0750732 PROTEIN"/>
    <property type="match status" value="1"/>
</dbReference>
<evidence type="ECO:0000256" key="3">
    <source>
        <dbReference type="ARBA" id="ARBA00022475"/>
    </source>
</evidence>
<accession>A0A7N0U8T6</accession>
<feature type="binding site" evidence="17">
    <location>
        <position position="549"/>
    </location>
    <ligand>
        <name>ATP</name>
        <dbReference type="ChEBI" id="CHEBI:30616"/>
    </ligand>
</feature>
<dbReference type="Gene3D" id="3.30.200.20">
    <property type="entry name" value="Phosphorylase Kinase, domain 1"/>
    <property type="match status" value="1"/>
</dbReference>
<keyword evidence="8 17" id="KW-0547">Nucleotide-binding</keyword>
<evidence type="ECO:0000256" key="4">
    <source>
        <dbReference type="ARBA" id="ARBA00022527"/>
    </source>
</evidence>
<dbReference type="FunFam" id="2.60.120.430:FF:000003">
    <property type="entry name" value="FERONIA receptor-like kinase"/>
    <property type="match status" value="1"/>
</dbReference>
<feature type="compositionally biased region" description="Basic and acidic residues" evidence="18">
    <location>
        <begin position="827"/>
        <end position="838"/>
    </location>
</feature>
<dbReference type="InterPro" id="IPR000719">
    <property type="entry name" value="Prot_kinase_dom"/>
</dbReference>
<dbReference type="InterPro" id="IPR017441">
    <property type="entry name" value="Protein_kinase_ATP_BS"/>
</dbReference>
<dbReference type="AlphaFoldDB" id="A0A7N0U8T6"/>
<dbReference type="Proteomes" id="UP000594263">
    <property type="component" value="Unplaced"/>
</dbReference>
<dbReference type="EnsemblPlants" id="Kaladp0058s0169.1.v1.1">
    <property type="protein sequence ID" value="Kaladp0058s0169.1.v1.1.CDS.1"/>
    <property type="gene ID" value="Kaladp0058s0169.v1.1"/>
</dbReference>
<dbReference type="PANTHER" id="PTHR47989:SF62">
    <property type="entry name" value="OS05G0423500 PROTEIN"/>
    <property type="match status" value="1"/>
</dbReference>
<keyword evidence="6 19" id="KW-0812">Transmembrane</keyword>
<dbReference type="FunFam" id="1.10.510.10:FF:000058">
    <property type="entry name" value="Receptor-like protein kinase FERONIA"/>
    <property type="match status" value="1"/>
</dbReference>
<dbReference type="CDD" id="cd14066">
    <property type="entry name" value="STKc_IRAK"/>
    <property type="match status" value="1"/>
</dbReference>
<evidence type="ECO:0000256" key="12">
    <source>
        <dbReference type="ARBA" id="ARBA00023136"/>
    </source>
</evidence>
<evidence type="ECO:0000313" key="23">
    <source>
        <dbReference type="Proteomes" id="UP000594263"/>
    </source>
</evidence>
<dbReference type="FunFam" id="3.30.200.20:FF:000039">
    <property type="entry name" value="receptor-like protein kinase FERONIA"/>
    <property type="match status" value="1"/>
</dbReference>
<comment type="subcellular location">
    <subcellularLocation>
        <location evidence="1">Cell membrane</location>
        <topology evidence="1">Single-pass type I membrane protein</topology>
    </subcellularLocation>
</comment>
<comment type="catalytic activity">
    <reaction evidence="15">
        <text>L-threonyl-[protein] + ATP = O-phospho-L-threonyl-[protein] + ADP + H(+)</text>
        <dbReference type="Rhea" id="RHEA:46608"/>
        <dbReference type="Rhea" id="RHEA-COMP:11060"/>
        <dbReference type="Rhea" id="RHEA-COMP:11605"/>
        <dbReference type="ChEBI" id="CHEBI:15378"/>
        <dbReference type="ChEBI" id="CHEBI:30013"/>
        <dbReference type="ChEBI" id="CHEBI:30616"/>
        <dbReference type="ChEBI" id="CHEBI:61977"/>
        <dbReference type="ChEBI" id="CHEBI:456216"/>
        <dbReference type="EC" id="2.7.11.1"/>
    </reaction>
</comment>
<evidence type="ECO:0000256" key="6">
    <source>
        <dbReference type="ARBA" id="ARBA00022692"/>
    </source>
</evidence>
<sequence length="846" mass="93498">MKHSALVLSVVIASVIITAAGADWSSSFLINCGSDSNVTVDGRRWTGDMLPADATNVTLTSVGFPANTSAYRGDSALAPLYSTARVFTASSNYTVKLAKADYFLRLHFYPFVVGSYSPNQSEFGVVANGLNLLSEFNVSDSILRKTSKSGNSSSDAYLVKEYYLGVDSDVLVIDFIPSKGSFGFVNAIEIIMVTSSLFKDSVPKVGGKGESNFVERSRRGMETMYRLDVGGSAIKPGMDSDLRRSWELDISYMVTANAGIAISNNTAVTYASDTDTSVAPLLVYQTARTMSNTEVLEKRFNMSWKFEVDPDFEYLIRMHFCELESTKANQRDFRIYINNRTAADNFDIFERAGGANIAYHQDYLDEVSSQINDLYIQLGPETTTGAAETDAILNGLEIFKISGHGNLAYLRKFPQTGHSTLSSSMKLKLWVGIGVGIASVAVLGAVASVFFCLHTRRREKAEGTKKRSPRWKPFSHHGSNVNMVAYARESTGTQNHNGSMTTNRTGKRFTLAEIRAATNNFDESLVIGVGGFGKVYKGEIEDGTLAAIKRAHPESQQGAAEFETEIEMLSKLRHRHLVCMTGFCEEQNEMILVYEYMANGTLRSHLFGSDLPPLTWRQRIEACIGAARGLHYLHTGADRGVIHRDVKTTNILLDENFVAKMADFGLSKTGPSLDHTHVSTAVKGSFGYLDPEYFRRQQLTEKSDVYSFGVVLFEVVCARTVINPSLPRDQINLAEWALRWQRERSLESIIDPHLKDSYSAESMIKFGEVAEKCLADEGRNRPTMGEVLWHLEYVLQLQDAWLRSNNTSDNSFSGIKEDKQSAGSIDGDARTDPKKSDEPSSSGSKC</sequence>
<proteinExistence type="predicted"/>
<feature type="domain" description="Protein kinase" evidence="21">
    <location>
        <begin position="521"/>
        <end position="793"/>
    </location>
</feature>
<evidence type="ECO:0000256" key="13">
    <source>
        <dbReference type="ARBA" id="ARBA00023180"/>
    </source>
</evidence>
<dbReference type="Pfam" id="PF07714">
    <property type="entry name" value="PK_Tyr_Ser-Thr"/>
    <property type="match status" value="1"/>
</dbReference>
<evidence type="ECO:0000256" key="5">
    <source>
        <dbReference type="ARBA" id="ARBA00022679"/>
    </source>
</evidence>
<dbReference type="Gene3D" id="2.60.120.430">
    <property type="entry name" value="Galactose-binding lectin"/>
    <property type="match status" value="2"/>
</dbReference>
<dbReference type="EC" id="2.7.11.1" evidence="2"/>
<evidence type="ECO:0000256" key="9">
    <source>
        <dbReference type="ARBA" id="ARBA00022777"/>
    </source>
</evidence>